<sequence>MTAYAPAFASLLLLGGRTADLFGRKPAFLVDVAGFAAASGRRASSPRARSSRSCSTGAECRNRTP</sequence>
<reference evidence="2 3" key="1">
    <citation type="submission" date="2015-10" db="EMBL/GenBank/DDBJ databases">
        <title>Draft genome sequence of Streptomyces cellostaticus DSM 40189, type strain for the species Streptomyces cellostaticus.</title>
        <authorList>
            <person name="Ruckert C."/>
            <person name="Winkler A."/>
            <person name="Kalinowski J."/>
            <person name="Kampfer P."/>
            <person name="Glaeser S."/>
        </authorList>
    </citation>
    <scope>NUCLEOTIDE SEQUENCE [LARGE SCALE GENOMIC DNA]</scope>
    <source>
        <strain evidence="2 3">DSM 40189</strain>
    </source>
</reference>
<comment type="caution">
    <text evidence="2">The sequence shown here is derived from an EMBL/GenBank/DDBJ whole genome shotgun (WGS) entry which is preliminary data.</text>
</comment>
<dbReference type="Proteomes" id="UP000054241">
    <property type="component" value="Unassembled WGS sequence"/>
</dbReference>
<accession>A0A101NQ18</accession>
<proteinExistence type="predicted"/>
<evidence type="ECO:0000313" key="2">
    <source>
        <dbReference type="EMBL" id="KUM97036.1"/>
    </source>
</evidence>
<organism evidence="2 3">
    <name type="scientific">Streptomyces cellostaticus</name>
    <dbReference type="NCBI Taxonomy" id="67285"/>
    <lineage>
        <taxon>Bacteria</taxon>
        <taxon>Bacillati</taxon>
        <taxon>Actinomycetota</taxon>
        <taxon>Actinomycetes</taxon>
        <taxon>Kitasatosporales</taxon>
        <taxon>Streptomycetaceae</taxon>
        <taxon>Streptomyces</taxon>
    </lineage>
</organism>
<feature type="compositionally biased region" description="Low complexity" evidence="1">
    <location>
        <begin position="40"/>
        <end position="55"/>
    </location>
</feature>
<evidence type="ECO:0000256" key="1">
    <source>
        <dbReference type="SAM" id="MobiDB-lite"/>
    </source>
</evidence>
<evidence type="ECO:0000313" key="3">
    <source>
        <dbReference type="Proteomes" id="UP000054241"/>
    </source>
</evidence>
<protein>
    <submittedName>
        <fullName evidence="2">Uncharacterized protein</fullName>
    </submittedName>
</protein>
<keyword evidence="3" id="KW-1185">Reference proteome</keyword>
<gene>
    <name evidence="2" type="ORF">AQI88_09435</name>
</gene>
<name>A0A101NQ18_9ACTN</name>
<feature type="region of interest" description="Disordered" evidence="1">
    <location>
        <begin position="40"/>
        <end position="65"/>
    </location>
</feature>
<dbReference type="AlphaFoldDB" id="A0A101NQ18"/>
<dbReference type="STRING" id="67285.AQI88_09435"/>
<dbReference type="Gene3D" id="1.20.1720.10">
    <property type="entry name" value="Multidrug resistance protein D"/>
    <property type="match status" value="1"/>
</dbReference>
<dbReference type="EMBL" id="LMWL01000014">
    <property type="protein sequence ID" value="KUM97036.1"/>
    <property type="molecule type" value="Genomic_DNA"/>
</dbReference>